<comment type="caution">
    <text evidence="1">The sequence shown here is derived from an EMBL/GenBank/DDBJ whole genome shotgun (WGS) entry which is preliminary data.</text>
</comment>
<sequence length="165" mass="16580">MQPPALVEKEKRDPPRNRQAPLVHCISKGDKTLALGELGSAAGLLEAVLLALDNASIARKETGLLEVSTVVASVQKSASDAQAQSAGLTGDAAAIAQSDNVELTGGVGHLEGSKGVLNELMTAEILLGVTLVDGHLAGAGDETDAGDGVLTTAGTLVDNGVLSHL</sequence>
<reference evidence="1 2" key="1">
    <citation type="submission" date="2007-01" db="EMBL/GenBank/DDBJ databases">
        <title>Draft genome sequence of Collinsella aerofaciens (ATCC 25986).</title>
        <authorList>
            <person name="Sudarsanam P."/>
            <person name="Ley R."/>
            <person name="Guruge J."/>
            <person name="Turnbaugh P.J."/>
            <person name="Mahowald M."/>
            <person name="Liep D."/>
            <person name="Gordon J."/>
        </authorList>
    </citation>
    <scope>NUCLEOTIDE SEQUENCE [LARGE SCALE GENOMIC DNA]</scope>
    <source>
        <strain evidence="2">ATCC 25986 / DSM 3979 / JCM 10188 / KCTC 3647 / NCTC 11838 / VPI 1003</strain>
    </source>
</reference>
<dbReference type="EMBL" id="AAVN02000002">
    <property type="protein sequence ID" value="EBA40226.1"/>
    <property type="molecule type" value="Genomic_DNA"/>
</dbReference>
<evidence type="ECO:0000313" key="1">
    <source>
        <dbReference type="EMBL" id="EBA40226.1"/>
    </source>
</evidence>
<accession>A4E8L0</accession>
<dbReference type="Proteomes" id="UP000002979">
    <property type="component" value="Unassembled WGS sequence"/>
</dbReference>
<dbReference type="AlphaFoldDB" id="A4E8L0"/>
<reference evidence="1 2" key="2">
    <citation type="submission" date="2007-04" db="EMBL/GenBank/DDBJ databases">
        <authorList>
            <person name="Fulton L."/>
            <person name="Clifton S."/>
            <person name="Fulton B."/>
            <person name="Xu J."/>
            <person name="Minx P."/>
            <person name="Mardis E.R."/>
            <person name="Wilson R.K."/>
        </authorList>
    </citation>
    <scope>NUCLEOTIDE SEQUENCE [LARGE SCALE GENOMIC DNA]</scope>
    <source>
        <strain evidence="2">ATCC 25986 / DSM 3979 / JCM 10188 / KCTC 3647 / NCTC 11838 / VPI 1003</strain>
    </source>
</reference>
<proteinExistence type="predicted"/>
<organism evidence="1 2">
    <name type="scientific">Collinsella aerofaciens (strain ATCC 25986 / DSM 3979 / JCM 10188 / KCTC 3647 / NCTC 11838 / VPI 1003)</name>
    <dbReference type="NCBI Taxonomy" id="411903"/>
    <lineage>
        <taxon>Bacteria</taxon>
        <taxon>Bacillati</taxon>
        <taxon>Actinomycetota</taxon>
        <taxon>Coriobacteriia</taxon>
        <taxon>Coriobacteriales</taxon>
        <taxon>Coriobacteriaceae</taxon>
        <taxon>Collinsella</taxon>
    </lineage>
</organism>
<gene>
    <name evidence="1" type="ORF">COLAER_00751</name>
</gene>
<name>A4E8L0_COLAA</name>
<protein>
    <submittedName>
        <fullName evidence="1">Uncharacterized protein</fullName>
    </submittedName>
</protein>
<evidence type="ECO:0000313" key="2">
    <source>
        <dbReference type="Proteomes" id="UP000002979"/>
    </source>
</evidence>